<protein>
    <recommendedName>
        <fullName evidence="1">DNA (cytosine-5-)-methyltransferase</fullName>
        <ecNumber evidence="1">2.1.1.37</ecNumber>
    </recommendedName>
</protein>
<evidence type="ECO:0000256" key="4">
    <source>
        <dbReference type="ARBA" id="ARBA00022691"/>
    </source>
</evidence>
<keyword evidence="4" id="KW-0949">S-adenosyl-L-methionine</keyword>
<dbReference type="InterPro" id="IPR050750">
    <property type="entry name" value="C5-MTase"/>
</dbReference>
<dbReference type="PROSITE" id="PS00095">
    <property type="entry name" value="C5_MTASE_2"/>
    <property type="match status" value="1"/>
</dbReference>
<dbReference type="Proteomes" id="UP001501442">
    <property type="component" value="Unassembled WGS sequence"/>
</dbReference>
<evidence type="ECO:0000256" key="3">
    <source>
        <dbReference type="ARBA" id="ARBA00022679"/>
    </source>
</evidence>
<gene>
    <name evidence="6" type="ORF">GCM10023196_035970</name>
</gene>
<dbReference type="EC" id="2.1.1.37" evidence="1"/>
<evidence type="ECO:0000313" key="6">
    <source>
        <dbReference type="EMBL" id="GAA4626692.1"/>
    </source>
</evidence>
<evidence type="ECO:0000313" key="7">
    <source>
        <dbReference type="Proteomes" id="UP001501442"/>
    </source>
</evidence>
<dbReference type="EMBL" id="BAABHK010000004">
    <property type="protein sequence ID" value="GAA4626692.1"/>
    <property type="molecule type" value="Genomic_DNA"/>
</dbReference>
<keyword evidence="2 6" id="KW-0489">Methyltransferase</keyword>
<name>A0ABP8U8Y1_9ACTN</name>
<dbReference type="InterPro" id="IPR029063">
    <property type="entry name" value="SAM-dependent_MTases_sf"/>
</dbReference>
<dbReference type="InterPro" id="IPR001525">
    <property type="entry name" value="C5_MeTfrase"/>
</dbReference>
<dbReference type="RefSeq" id="WP_345431982.1">
    <property type="nucleotide sequence ID" value="NZ_BAABHK010000004.1"/>
</dbReference>
<reference evidence="7" key="1">
    <citation type="journal article" date="2019" name="Int. J. Syst. Evol. Microbiol.">
        <title>The Global Catalogue of Microorganisms (GCM) 10K type strain sequencing project: providing services to taxonomists for standard genome sequencing and annotation.</title>
        <authorList>
            <consortium name="The Broad Institute Genomics Platform"/>
            <consortium name="The Broad Institute Genome Sequencing Center for Infectious Disease"/>
            <person name="Wu L."/>
            <person name="Ma J."/>
        </authorList>
    </citation>
    <scope>NUCLEOTIDE SEQUENCE [LARGE SCALE GENOMIC DNA]</scope>
    <source>
        <strain evidence="7">JCM 17939</strain>
    </source>
</reference>
<dbReference type="SUPFAM" id="SSF53335">
    <property type="entry name" value="S-adenosyl-L-methionine-dependent methyltransferases"/>
    <property type="match status" value="1"/>
</dbReference>
<dbReference type="Gene3D" id="3.90.120.10">
    <property type="entry name" value="DNA Methylase, subunit A, domain 2"/>
    <property type="match status" value="1"/>
</dbReference>
<dbReference type="InterPro" id="IPR031303">
    <property type="entry name" value="C5_meth_CS"/>
</dbReference>
<evidence type="ECO:0000256" key="5">
    <source>
        <dbReference type="ARBA" id="ARBA00022747"/>
    </source>
</evidence>
<dbReference type="Pfam" id="PF00145">
    <property type="entry name" value="DNA_methylase"/>
    <property type="match status" value="2"/>
</dbReference>
<dbReference type="GO" id="GO:0032259">
    <property type="term" value="P:methylation"/>
    <property type="evidence" value="ECO:0007669"/>
    <property type="project" value="UniProtKB-KW"/>
</dbReference>
<organism evidence="6 7">
    <name type="scientific">Actinoallomurus vinaceus</name>
    <dbReference type="NCBI Taxonomy" id="1080074"/>
    <lineage>
        <taxon>Bacteria</taxon>
        <taxon>Bacillati</taxon>
        <taxon>Actinomycetota</taxon>
        <taxon>Actinomycetes</taxon>
        <taxon>Streptosporangiales</taxon>
        <taxon>Thermomonosporaceae</taxon>
        <taxon>Actinoallomurus</taxon>
    </lineage>
</organism>
<keyword evidence="3" id="KW-0808">Transferase</keyword>
<evidence type="ECO:0000256" key="2">
    <source>
        <dbReference type="ARBA" id="ARBA00022603"/>
    </source>
</evidence>
<comment type="caution">
    <text evidence="6">The sequence shown here is derived from an EMBL/GenBank/DDBJ whole genome shotgun (WGS) entry which is preliminary data.</text>
</comment>
<keyword evidence="5" id="KW-0680">Restriction system</keyword>
<proteinExistence type="predicted"/>
<keyword evidence="7" id="KW-1185">Reference proteome</keyword>
<dbReference type="PANTHER" id="PTHR46098:SF1">
    <property type="entry name" value="TRNA (CYTOSINE(38)-C(5))-METHYLTRANSFERASE"/>
    <property type="match status" value="1"/>
</dbReference>
<dbReference type="PANTHER" id="PTHR46098">
    <property type="entry name" value="TRNA (CYTOSINE(38)-C(5))-METHYLTRANSFERASE"/>
    <property type="match status" value="1"/>
</dbReference>
<accession>A0ABP8U8Y1</accession>
<evidence type="ECO:0000256" key="1">
    <source>
        <dbReference type="ARBA" id="ARBA00011975"/>
    </source>
</evidence>
<dbReference type="GO" id="GO:0008168">
    <property type="term" value="F:methyltransferase activity"/>
    <property type="evidence" value="ECO:0007669"/>
    <property type="project" value="UniProtKB-KW"/>
</dbReference>
<sequence>MLTLYDEFAGAGGSTQGAAAVPGVKPIQAANHNPLALETHGANYPGVDHILGDVLDMRITRFARADIFWASPACPPWTDARGKKRDFDKSTYQTLDGMPDDGTGPDEQTMRARKLMEEIPRYLRHWADRGQPVLAGVVENVIQCRKWAEWRRWLHEGIQSLGYETRLIAYNSMHANAPRSQRAPQSRDRLYVAYWLKALGRRPDWDKWLRPHAYCPSCDQVIDALQVFKNPANDMGRYGRHGQYVYKCPSHACRGQIVEPEALPALTAIDWSIAGIPIGEREEHGLEPLAPNTIARVRAGFKKHAIPLLSPAGGTWRDKAVPVDEPMPTRLTRESDGVAVPPLLIPYYSGNAAHPVSEPTGTLTTKAHYGVTTPPSLMVPVEGRPGKTAAPANQPMRTQTARNETGIAYLPFLVSLRGGGDKDRARSIDEALSTVTASGNHHGLALPEPMFDVPAMVVRNNGSRGDGGEHCTPVSEPLRTMTTKGHQSLITWEHLLVPYYTNGTARPVTDPVGTLSTRDRYALATAAEQIDINEVRFRMLEPHEIQRAMAFADDYIICGTAKRDRVRQLGNAVTPPVAELIVSALVEAITGEDLEVA</sequence>
<dbReference type="Gene3D" id="3.40.50.150">
    <property type="entry name" value="Vaccinia Virus protein VP39"/>
    <property type="match status" value="1"/>
</dbReference>